<accession>A0AAD1XPE9</accession>
<evidence type="ECO:0000313" key="1">
    <source>
        <dbReference type="EMBL" id="CAI2376382.1"/>
    </source>
</evidence>
<keyword evidence="2" id="KW-1185">Reference proteome</keyword>
<sequence>MTSLISLSYGASASVTEDINPHEVLSNGQEQPLNKTIFDKPRLKYRNKYWSNKLNLDDFIQLENRTLQEIYDDILAQWSIVNYEALNIEQVITRNTNEEMEYFNSPCSDKKDLTAFEEKEEENKSRYLQMCKDLVKSTDFFLKNAVAVVNRIISNNNLEDHPEAIFTSLTKIFSFVFSHIERWRKRFDFMNDYEPTQVKIPKIIKQLTLIINSMERLKSEWKASSMIPPHHPGLDRRHN</sequence>
<organism evidence="1 2">
    <name type="scientific">Euplotes crassus</name>
    <dbReference type="NCBI Taxonomy" id="5936"/>
    <lineage>
        <taxon>Eukaryota</taxon>
        <taxon>Sar</taxon>
        <taxon>Alveolata</taxon>
        <taxon>Ciliophora</taxon>
        <taxon>Intramacronucleata</taxon>
        <taxon>Spirotrichea</taxon>
        <taxon>Hypotrichia</taxon>
        <taxon>Euplotida</taxon>
        <taxon>Euplotidae</taxon>
        <taxon>Moneuplotes</taxon>
    </lineage>
</organism>
<gene>
    <name evidence="1" type="ORF">ECRASSUSDP1_LOCUS17752</name>
</gene>
<dbReference type="AlphaFoldDB" id="A0AAD1XPE9"/>
<dbReference type="EMBL" id="CAMPGE010017936">
    <property type="protein sequence ID" value="CAI2376382.1"/>
    <property type="molecule type" value="Genomic_DNA"/>
</dbReference>
<protein>
    <submittedName>
        <fullName evidence="1">Uncharacterized protein</fullName>
    </submittedName>
</protein>
<comment type="caution">
    <text evidence="1">The sequence shown here is derived from an EMBL/GenBank/DDBJ whole genome shotgun (WGS) entry which is preliminary data.</text>
</comment>
<name>A0AAD1XPE9_EUPCR</name>
<dbReference type="Proteomes" id="UP001295684">
    <property type="component" value="Unassembled WGS sequence"/>
</dbReference>
<reference evidence="1" key="1">
    <citation type="submission" date="2023-07" db="EMBL/GenBank/DDBJ databases">
        <authorList>
            <consortium name="AG Swart"/>
            <person name="Singh M."/>
            <person name="Singh A."/>
            <person name="Seah K."/>
            <person name="Emmerich C."/>
        </authorList>
    </citation>
    <scope>NUCLEOTIDE SEQUENCE</scope>
    <source>
        <strain evidence="1">DP1</strain>
    </source>
</reference>
<proteinExistence type="predicted"/>
<evidence type="ECO:0000313" key="2">
    <source>
        <dbReference type="Proteomes" id="UP001295684"/>
    </source>
</evidence>